<comment type="subcellular location">
    <subcellularLocation>
        <location evidence="7">Cell outer membrane</location>
        <topology evidence="7">Peripheral membrane protein</topology>
    </subcellularLocation>
    <text evidence="7">Attached to the inner leaflet of the outer membrane.</text>
</comment>
<proteinExistence type="inferred from homology"/>
<organism evidence="10 11">
    <name type="scientific">Methylomarinum roseum</name>
    <dbReference type="NCBI Taxonomy" id="3067653"/>
    <lineage>
        <taxon>Bacteria</taxon>
        <taxon>Pseudomonadati</taxon>
        <taxon>Pseudomonadota</taxon>
        <taxon>Gammaproteobacteria</taxon>
        <taxon>Methylococcales</taxon>
        <taxon>Methylococcaceae</taxon>
        <taxon>Methylomarinum</taxon>
    </lineage>
</organism>
<dbReference type="Gene3D" id="3.40.190.10">
    <property type="entry name" value="Periplasmic binding protein-like II"/>
    <property type="match status" value="2"/>
</dbReference>
<dbReference type="NCBIfam" id="NF008112">
    <property type="entry name" value="PRK10859.1"/>
    <property type="match status" value="1"/>
</dbReference>
<comment type="similarity">
    <text evidence="7">In the C-terminal section; belongs to the transglycosylase Slt family.</text>
</comment>
<keyword evidence="11" id="KW-1185">Reference proteome</keyword>
<dbReference type="GO" id="GO:0071555">
    <property type="term" value="P:cell wall organization"/>
    <property type="evidence" value="ECO:0007669"/>
    <property type="project" value="UniProtKB-KW"/>
</dbReference>
<dbReference type="Pfam" id="PF01464">
    <property type="entry name" value="SLT"/>
    <property type="match status" value="1"/>
</dbReference>
<evidence type="ECO:0000256" key="3">
    <source>
        <dbReference type="ARBA" id="ARBA00023136"/>
    </source>
</evidence>
<dbReference type="SUPFAM" id="SSF53955">
    <property type="entry name" value="Lysozyme-like"/>
    <property type="match status" value="1"/>
</dbReference>
<comment type="catalytic activity">
    <reaction evidence="7">
        <text>Exolytic cleavage of the (1-&gt;4)-beta-glycosidic linkage between N-acetylmuramic acid (MurNAc) and N-acetylglucosamine (GlcNAc) residues in peptidoglycan, from either the reducing or the non-reducing ends of the peptidoglycan chains, with concomitant formation of a 1,6-anhydrobond in the MurNAc residue.</text>
        <dbReference type="EC" id="4.2.2.n1"/>
    </reaction>
</comment>
<dbReference type="EC" id="4.2.2.n1" evidence="7"/>
<dbReference type="GO" id="GO:0008933">
    <property type="term" value="F:peptidoglycan lytic transglycosylase activity"/>
    <property type="evidence" value="ECO:0007669"/>
    <property type="project" value="UniProtKB-UniRule"/>
</dbReference>
<dbReference type="GO" id="GO:0009279">
    <property type="term" value="C:cell outer membrane"/>
    <property type="evidence" value="ECO:0007669"/>
    <property type="project" value="UniProtKB-SubCell"/>
</dbReference>
<dbReference type="CDD" id="cd13403">
    <property type="entry name" value="MLTF-like"/>
    <property type="match status" value="1"/>
</dbReference>
<dbReference type="RefSeq" id="WP_349431843.1">
    <property type="nucleotide sequence ID" value="NZ_CP157743.1"/>
</dbReference>
<dbReference type="CDD" id="cd01009">
    <property type="entry name" value="PBP2_YfhD_N"/>
    <property type="match status" value="1"/>
</dbReference>
<feature type="region of interest" description="LT domain" evidence="7">
    <location>
        <begin position="266"/>
        <end position="484"/>
    </location>
</feature>
<keyword evidence="5 7" id="KW-0456">Lyase</keyword>
<evidence type="ECO:0000256" key="1">
    <source>
        <dbReference type="ARBA" id="ARBA00010333"/>
    </source>
</evidence>
<reference evidence="10 11" key="1">
    <citation type="journal article" date="2024" name="Microbiology">
        <title>Methylomarinum rosea sp. nov., a novel halophilic methanotrophic bacterium from the hypersaline Lake Elton.</title>
        <authorList>
            <person name="Suleimanov R.Z."/>
            <person name="Oshkin I.Y."/>
            <person name="Danilova O.V."/>
            <person name="Suzina N.E."/>
            <person name="Dedysh S.N."/>
        </authorList>
    </citation>
    <scope>NUCLEOTIDE SEQUENCE [LARGE SCALE GENOMIC DNA]</scope>
    <source>
        <strain evidence="10 11">Ch1-1</strain>
    </source>
</reference>
<keyword evidence="6 7" id="KW-0961">Cell wall biogenesis/degradation</keyword>
<dbReference type="SUPFAM" id="SSF53850">
    <property type="entry name" value="Periplasmic binding protein-like II"/>
    <property type="match status" value="1"/>
</dbReference>
<evidence type="ECO:0000259" key="9">
    <source>
        <dbReference type="SMART" id="SM00062"/>
    </source>
</evidence>
<protein>
    <recommendedName>
        <fullName evidence="7">Membrane-bound lytic murein transglycosylase F</fullName>
        <ecNumber evidence="7">4.2.2.n1</ecNumber>
    </recommendedName>
    <alternativeName>
        <fullName evidence="7">Murein lyase F</fullName>
    </alternativeName>
</protein>
<comment type="similarity">
    <text evidence="1">Belongs to the bacterial solute-binding protein 3 family.</text>
</comment>
<feature type="region of interest" description="Disordered" evidence="8">
    <location>
        <begin position="461"/>
        <end position="484"/>
    </location>
</feature>
<dbReference type="PROSITE" id="PS51257">
    <property type="entry name" value="PROKAR_LIPOPROTEIN"/>
    <property type="match status" value="1"/>
</dbReference>
<feature type="domain" description="Solute-binding protein family 3/N-terminal" evidence="9">
    <location>
        <begin position="41"/>
        <end position="265"/>
    </location>
</feature>
<evidence type="ECO:0000256" key="7">
    <source>
        <dbReference type="HAMAP-Rule" id="MF_02016"/>
    </source>
</evidence>
<dbReference type="PANTHER" id="PTHR35936:SF32">
    <property type="entry name" value="MEMBRANE-BOUND LYTIC MUREIN TRANSGLYCOSYLASE F"/>
    <property type="match status" value="1"/>
</dbReference>
<dbReference type="InterPro" id="IPR023703">
    <property type="entry name" value="MltF"/>
</dbReference>
<dbReference type="AlphaFoldDB" id="A0AAU7NVL2"/>
<gene>
    <name evidence="7 10" type="primary">mltF</name>
    <name evidence="10" type="ORF">Q9L42_002655</name>
</gene>
<dbReference type="KEGG" id="mech:Q9L42_002655"/>
<evidence type="ECO:0000256" key="8">
    <source>
        <dbReference type="SAM" id="MobiDB-lite"/>
    </source>
</evidence>
<dbReference type="GO" id="GO:0016998">
    <property type="term" value="P:cell wall macromolecule catabolic process"/>
    <property type="evidence" value="ECO:0007669"/>
    <property type="project" value="UniProtKB-UniRule"/>
</dbReference>
<sequence length="484" mass="55629">MPTLVKTLISGICLSLLISCDNNSKTHLGFSRLEQIKHEGALHVLTRQDPTTYYEGPDGRTGLEYDLIMLFGRYLGVEVHFIIPNTFEEILYKISHGEADIAAAGLTVTKQRKQIMRFAPPYQTITEQVIYRSGTRRPKRIRDLNRGIIEVVKGTSHEATLKSLQKIHPQLEWNVNSELDSDGLLYLVNQGLIDYTIADSQQAAIVRSFYPKLNVAFDITEPRQLAWALSPSNDDSLYDKVLAFFQQIKQDNTLQALLEKHYGHANNLNYVGNCKFRQHIKKRLPAYRQYFKAAGEKHNIDWRLLAAIGYQESHWKEKATSPTGVQGLMMLTRGTARQLGIKNRTDPRQSINGGARYFKQRLKKIPERIPEPDRTWFALASYNVGFGHLEDARIITQERGGNPDKWMDVKQSLPLLSKKKWYKKTKHGYARGREPVRYVENIRSYYDLLVWLSEEDPIHKSTMPRKNHEKTVNHNALSIDSPAL</sequence>
<keyword evidence="2 7" id="KW-0732">Signal</keyword>
<dbReference type="InterPro" id="IPR008258">
    <property type="entry name" value="Transglycosylase_SLT_dom_1"/>
</dbReference>
<comment type="function">
    <text evidence="7">Murein-degrading enzyme that degrades murein glycan strands and insoluble, high-molecular weight murein sacculi, with the concomitant formation of a 1,6-anhydromuramoyl product. Lytic transglycosylases (LTs) play an integral role in the metabolism of the peptidoglycan (PG) sacculus. Their lytic action creates space within the PG sacculus to allow for its expansion as well as for the insertion of various structures such as secretion systems and flagella.</text>
</comment>
<dbReference type="SMART" id="SM00062">
    <property type="entry name" value="PBPb"/>
    <property type="match status" value="1"/>
</dbReference>
<dbReference type="Gene3D" id="1.10.530.10">
    <property type="match status" value="1"/>
</dbReference>
<dbReference type="PANTHER" id="PTHR35936">
    <property type="entry name" value="MEMBRANE-BOUND LYTIC MUREIN TRANSGLYCOSYLASE F"/>
    <property type="match status" value="1"/>
</dbReference>
<evidence type="ECO:0000256" key="5">
    <source>
        <dbReference type="ARBA" id="ARBA00023239"/>
    </source>
</evidence>
<evidence type="ECO:0000256" key="4">
    <source>
        <dbReference type="ARBA" id="ARBA00023237"/>
    </source>
</evidence>
<comment type="caution">
    <text evidence="7">Lacks conserved residue(s) required for the propagation of feature annotation.</text>
</comment>
<dbReference type="GO" id="GO:0009253">
    <property type="term" value="P:peptidoglycan catabolic process"/>
    <property type="evidence" value="ECO:0007669"/>
    <property type="project" value="TreeGrafter"/>
</dbReference>
<dbReference type="Proteomes" id="UP001225378">
    <property type="component" value="Chromosome"/>
</dbReference>
<accession>A0AAU7NVL2</accession>
<dbReference type="Pfam" id="PF00497">
    <property type="entry name" value="SBP_bac_3"/>
    <property type="match status" value="1"/>
</dbReference>
<name>A0AAU7NVL2_9GAMM</name>
<evidence type="ECO:0000313" key="11">
    <source>
        <dbReference type="Proteomes" id="UP001225378"/>
    </source>
</evidence>
<comment type="similarity">
    <text evidence="7">In the N-terminal section; belongs to the bacterial solute-binding protein 3 family.</text>
</comment>
<keyword evidence="3 7" id="KW-0472">Membrane</keyword>
<feature type="active site" evidence="7">
    <location>
        <position position="312"/>
    </location>
</feature>
<evidence type="ECO:0000256" key="6">
    <source>
        <dbReference type="ARBA" id="ARBA00023316"/>
    </source>
</evidence>
<dbReference type="HAMAP" id="MF_02016">
    <property type="entry name" value="MltF"/>
    <property type="match status" value="1"/>
</dbReference>
<keyword evidence="4 7" id="KW-0998">Cell outer membrane</keyword>
<evidence type="ECO:0000313" key="10">
    <source>
        <dbReference type="EMBL" id="XBS21037.1"/>
    </source>
</evidence>
<comment type="domain">
    <text evidence="7">The N-terminal domain does not have lytic activity and probably modulates enzymatic activity. The C-terminal domain is the catalytic active domain.</text>
</comment>
<dbReference type="InterPro" id="IPR023346">
    <property type="entry name" value="Lysozyme-like_dom_sf"/>
</dbReference>
<dbReference type="InterPro" id="IPR001638">
    <property type="entry name" value="Solute-binding_3/MltF_N"/>
</dbReference>
<dbReference type="EMBL" id="CP157743">
    <property type="protein sequence ID" value="XBS21037.1"/>
    <property type="molecule type" value="Genomic_DNA"/>
</dbReference>
<evidence type="ECO:0000256" key="2">
    <source>
        <dbReference type="ARBA" id="ARBA00022729"/>
    </source>
</evidence>